<dbReference type="HOGENOM" id="CLU_2311030_0_0_1"/>
<reference evidence="3" key="1">
    <citation type="journal article" date="2012" name="Nat. Biotechnol.">
        <title>Reference genome sequence of the model plant Setaria.</title>
        <authorList>
            <person name="Bennetzen J.L."/>
            <person name="Schmutz J."/>
            <person name="Wang H."/>
            <person name="Percifield R."/>
            <person name="Hawkins J."/>
            <person name="Pontaroli A.C."/>
            <person name="Estep M."/>
            <person name="Feng L."/>
            <person name="Vaughn J.N."/>
            <person name="Grimwood J."/>
            <person name="Jenkins J."/>
            <person name="Barry K."/>
            <person name="Lindquist E."/>
            <person name="Hellsten U."/>
            <person name="Deshpande S."/>
            <person name="Wang X."/>
            <person name="Wu X."/>
            <person name="Mitros T."/>
            <person name="Triplett J."/>
            <person name="Yang X."/>
            <person name="Ye C.Y."/>
            <person name="Mauro-Herrera M."/>
            <person name="Wang L."/>
            <person name="Li P."/>
            <person name="Sharma M."/>
            <person name="Sharma R."/>
            <person name="Ronald P.C."/>
            <person name="Panaud O."/>
            <person name="Kellogg E.A."/>
            <person name="Brutnell T.P."/>
            <person name="Doust A.N."/>
            <person name="Tuskan G.A."/>
            <person name="Rokhsar D."/>
            <person name="Devos K.M."/>
        </authorList>
    </citation>
    <scope>NUCLEOTIDE SEQUENCE [LARGE SCALE GENOMIC DNA]</scope>
    <source>
        <strain evidence="3">cv. Yugu1</strain>
    </source>
</reference>
<evidence type="ECO:0000256" key="1">
    <source>
        <dbReference type="SAM" id="MobiDB-lite"/>
    </source>
</evidence>
<feature type="region of interest" description="Disordered" evidence="1">
    <location>
        <begin position="16"/>
        <end position="36"/>
    </location>
</feature>
<name>K3ZB38_SETIT</name>
<evidence type="ECO:0000313" key="2">
    <source>
        <dbReference type="EnsemblPlants" id="KQL14194"/>
    </source>
</evidence>
<accession>K3ZB38</accession>
<evidence type="ECO:0000313" key="3">
    <source>
        <dbReference type="Proteomes" id="UP000004995"/>
    </source>
</evidence>
<sequence length="100" mass="11604">MEPALVMLGRRQQAEVARGESGRRRQPCGADAAGGGRVGRVAQATGSLVLWQRKKNRWKRLLLFTFWFSQSVENRGIIVRSLGLKREKKRKRWKLRKRKC</sequence>
<dbReference type="Proteomes" id="UP000004995">
    <property type="component" value="Unassembled WGS sequence"/>
</dbReference>
<dbReference type="EMBL" id="AGNK02001533">
    <property type="status" value="NOT_ANNOTATED_CDS"/>
    <property type="molecule type" value="Genomic_DNA"/>
</dbReference>
<dbReference type="Gramene" id="KQL14194">
    <property type="protein sequence ID" value="KQL14194"/>
    <property type="gene ID" value="SETIT_023759mg"/>
</dbReference>
<dbReference type="AlphaFoldDB" id="K3ZB38"/>
<reference evidence="2" key="2">
    <citation type="submission" date="2018-08" db="UniProtKB">
        <authorList>
            <consortium name="EnsemblPlants"/>
        </authorList>
    </citation>
    <scope>IDENTIFICATION</scope>
    <source>
        <strain evidence="2">Yugu1</strain>
    </source>
</reference>
<organism evidence="2 3">
    <name type="scientific">Setaria italica</name>
    <name type="common">Foxtail millet</name>
    <name type="synonym">Panicum italicum</name>
    <dbReference type="NCBI Taxonomy" id="4555"/>
    <lineage>
        <taxon>Eukaryota</taxon>
        <taxon>Viridiplantae</taxon>
        <taxon>Streptophyta</taxon>
        <taxon>Embryophyta</taxon>
        <taxon>Tracheophyta</taxon>
        <taxon>Spermatophyta</taxon>
        <taxon>Magnoliopsida</taxon>
        <taxon>Liliopsida</taxon>
        <taxon>Poales</taxon>
        <taxon>Poaceae</taxon>
        <taxon>PACMAD clade</taxon>
        <taxon>Panicoideae</taxon>
        <taxon>Panicodae</taxon>
        <taxon>Paniceae</taxon>
        <taxon>Cenchrinae</taxon>
        <taxon>Setaria</taxon>
    </lineage>
</organism>
<keyword evidence="3" id="KW-1185">Reference proteome</keyword>
<dbReference type="EnsemblPlants" id="KQL14194">
    <property type="protein sequence ID" value="KQL14194"/>
    <property type="gene ID" value="SETIT_023759mg"/>
</dbReference>
<proteinExistence type="predicted"/>
<protein>
    <submittedName>
        <fullName evidence="2">Uncharacterized protein</fullName>
    </submittedName>
</protein>
<dbReference type="InParanoid" id="K3ZB38"/>